<dbReference type="Proteomes" id="UP000652074">
    <property type="component" value="Unassembled WGS sequence"/>
</dbReference>
<dbReference type="InterPro" id="IPR016032">
    <property type="entry name" value="Sig_transdc_resp-reg_C-effctor"/>
</dbReference>
<organism evidence="5 6">
    <name type="scientific">Aromatoleum petrolei</name>
    <dbReference type="NCBI Taxonomy" id="76116"/>
    <lineage>
        <taxon>Bacteria</taxon>
        <taxon>Pseudomonadati</taxon>
        <taxon>Pseudomonadota</taxon>
        <taxon>Betaproteobacteria</taxon>
        <taxon>Rhodocyclales</taxon>
        <taxon>Rhodocyclaceae</taxon>
        <taxon>Aromatoleum</taxon>
    </lineage>
</organism>
<keyword evidence="3" id="KW-0804">Transcription</keyword>
<protein>
    <submittedName>
        <fullName evidence="5">Winged helix-turn-helix transcriptional regulator</fullName>
    </submittedName>
</protein>
<evidence type="ECO:0000313" key="5">
    <source>
        <dbReference type="EMBL" id="NMF87149.1"/>
    </source>
</evidence>
<dbReference type="InterPro" id="IPR000792">
    <property type="entry name" value="Tscrpt_reg_LuxR_C"/>
</dbReference>
<gene>
    <name evidence="5" type="ORF">GPA26_01505</name>
</gene>
<dbReference type="Pfam" id="PF17874">
    <property type="entry name" value="TPR_MalT"/>
    <property type="match status" value="1"/>
</dbReference>
<dbReference type="PANTHER" id="PTHR44688:SF16">
    <property type="entry name" value="DNA-BINDING TRANSCRIPTIONAL ACTIVATOR DEVR_DOSR"/>
    <property type="match status" value="1"/>
</dbReference>
<evidence type="ECO:0000256" key="2">
    <source>
        <dbReference type="ARBA" id="ARBA00023125"/>
    </source>
</evidence>
<dbReference type="PANTHER" id="PTHR44688">
    <property type="entry name" value="DNA-BINDING TRANSCRIPTIONAL ACTIVATOR DEVR_DOSR"/>
    <property type="match status" value="1"/>
</dbReference>
<keyword evidence="2" id="KW-0238">DNA-binding</keyword>
<dbReference type="Pfam" id="PF00196">
    <property type="entry name" value="GerE"/>
    <property type="match status" value="1"/>
</dbReference>
<dbReference type="InterPro" id="IPR036388">
    <property type="entry name" value="WH-like_DNA-bd_sf"/>
</dbReference>
<dbReference type="InterPro" id="IPR011990">
    <property type="entry name" value="TPR-like_helical_dom_sf"/>
</dbReference>
<reference evidence="5 6" key="1">
    <citation type="submission" date="2019-12" db="EMBL/GenBank/DDBJ databases">
        <title>Comparative genomics gives insights into the taxonomy of the Azoarcus-Aromatoleum group and reveals separate origins of nif in the plant-associated Azoarcus and non-plant-associated Aromatoleum sub-groups.</title>
        <authorList>
            <person name="Lafos M."/>
            <person name="Maluk M."/>
            <person name="Batista M."/>
            <person name="Junghare M."/>
            <person name="Carmona M."/>
            <person name="Faoro H."/>
            <person name="Cruz L.M."/>
            <person name="Battistoni F."/>
            <person name="De Souza E."/>
            <person name="Pedrosa F."/>
            <person name="Chen W.-M."/>
            <person name="Poole P.S."/>
            <person name="Dixon R.A."/>
            <person name="James E.K."/>
        </authorList>
    </citation>
    <scope>NUCLEOTIDE SEQUENCE [LARGE SCALE GENOMIC DNA]</scope>
    <source>
        <strain evidence="5 6">ToN1</strain>
    </source>
</reference>
<keyword evidence="1" id="KW-0805">Transcription regulation</keyword>
<dbReference type="InterPro" id="IPR027417">
    <property type="entry name" value="P-loop_NTPase"/>
</dbReference>
<dbReference type="PRINTS" id="PR00038">
    <property type="entry name" value="HTHLUXR"/>
</dbReference>
<evidence type="ECO:0000256" key="1">
    <source>
        <dbReference type="ARBA" id="ARBA00023015"/>
    </source>
</evidence>
<dbReference type="Gene3D" id="3.40.50.300">
    <property type="entry name" value="P-loop containing nucleotide triphosphate hydrolases"/>
    <property type="match status" value="1"/>
</dbReference>
<accession>A0ABX1MM01</accession>
<keyword evidence="6" id="KW-1185">Reference proteome</keyword>
<dbReference type="Gene3D" id="1.25.40.10">
    <property type="entry name" value="Tetratricopeptide repeat domain"/>
    <property type="match status" value="1"/>
</dbReference>
<dbReference type="Gene3D" id="1.10.10.10">
    <property type="entry name" value="Winged helix-like DNA-binding domain superfamily/Winged helix DNA-binding domain"/>
    <property type="match status" value="1"/>
</dbReference>
<dbReference type="PROSITE" id="PS50043">
    <property type="entry name" value="HTH_LUXR_2"/>
    <property type="match status" value="1"/>
</dbReference>
<name>A0ABX1MM01_9RHOO</name>
<dbReference type="Pfam" id="PF25873">
    <property type="entry name" value="WHD_MalT"/>
    <property type="match status" value="1"/>
</dbReference>
<dbReference type="InterPro" id="IPR041617">
    <property type="entry name" value="TPR_MalT"/>
</dbReference>
<evidence type="ECO:0000256" key="3">
    <source>
        <dbReference type="ARBA" id="ARBA00023163"/>
    </source>
</evidence>
<dbReference type="RefSeq" id="WP_169204599.1">
    <property type="nucleotide sequence ID" value="NZ_CP059560.1"/>
</dbReference>
<proteinExistence type="predicted"/>
<dbReference type="CDD" id="cd06170">
    <property type="entry name" value="LuxR_C_like"/>
    <property type="match status" value="1"/>
</dbReference>
<sequence>MNHALQAISEPHFKPVCTQAIRHFSRLDALPKLLLVVAPRGYGKTVFVSAVARSLRDAGYNSHVHTLDEGRSDFGSALMHLEKVLGCNSEGAGLMFYGGPTIETDARIDAILHAAEQLHDEVVLLIDGFDAVRDCELGNLIERLLLRQTRLRIVLTSIELPLDSFHRIRLEDGLRELGPADLSLGSEEIRKLFETSGANPLPLSPEQANVIHDQTEGWPAAVRLMHVAMASRVNPAAISADAATLDASLTDTLSRRVLGAIDPAIAEFLLDIAELEAFNADLCSFTTGKPNAPDILAELIRLNLMIFPATNRRGWFRFHGLFSDYLRREARSTRSEAQRHALLARALEWCRKHGEYYDAFELALTIHDGTQASELLATRAQTVVRDQGQHLFYISCYERLLPIEPFPADEAQYWYVWAMLMSRQYEKAYRVLAGMRLGTNGDDPLADRMPGRKQALLAIILFSLDRVPEARMRGERWLESDDGLDPFESSGVACVVGTSAVADLDFPAARRGIMLARNSMSRSGSEYGLAWISCLDALIDIEEGDLAFVHNTLDEAVVRARKVLGPEAAMVSTMDMMAARIALERGDVEEARERVLNGLSQAKHHGFIETCKVGLEVAVRLWDGSQESVFAPRHLDAVATSFPPRLQLLLQCAVLVRLVRLGLTEAATDWVRRQDMEDLLGPRPPALPASQLASTRRALLAARIAWLIAQRDFPTALAATDTELQSALKSTCATWQVHLLLTRLQIEAATGHAAQASKTLLRAIGIAAPRRLCQPFIEHADVIRPVITADPKKNWPLVNEKEFAFFADLRQRLDAAAQTDRTAPPPAVTPADSLELDAPTSREVELLGFLDSGLSNQEIADRLGLTVGTVKWHLHNLFMKLRVRNRSAAIFKAKRAGLLNR</sequence>
<dbReference type="SMART" id="SM00421">
    <property type="entry name" value="HTH_LUXR"/>
    <property type="match status" value="1"/>
</dbReference>
<dbReference type="SUPFAM" id="SSF46894">
    <property type="entry name" value="C-terminal effector domain of the bipartite response regulators"/>
    <property type="match status" value="1"/>
</dbReference>
<evidence type="ECO:0000313" key="6">
    <source>
        <dbReference type="Proteomes" id="UP000652074"/>
    </source>
</evidence>
<dbReference type="PROSITE" id="PS00622">
    <property type="entry name" value="HTH_LUXR_1"/>
    <property type="match status" value="1"/>
</dbReference>
<dbReference type="InterPro" id="IPR059106">
    <property type="entry name" value="WHD_MalT"/>
</dbReference>
<dbReference type="SUPFAM" id="SSF52540">
    <property type="entry name" value="P-loop containing nucleoside triphosphate hydrolases"/>
    <property type="match status" value="1"/>
</dbReference>
<comment type="caution">
    <text evidence="5">The sequence shown here is derived from an EMBL/GenBank/DDBJ whole genome shotgun (WGS) entry which is preliminary data.</text>
</comment>
<feature type="domain" description="HTH luxR-type" evidence="4">
    <location>
        <begin position="832"/>
        <end position="897"/>
    </location>
</feature>
<dbReference type="EMBL" id="WTVR01000002">
    <property type="protein sequence ID" value="NMF87149.1"/>
    <property type="molecule type" value="Genomic_DNA"/>
</dbReference>
<evidence type="ECO:0000259" key="4">
    <source>
        <dbReference type="PROSITE" id="PS50043"/>
    </source>
</evidence>